<accession>A0A6J7J0G1</accession>
<dbReference type="Pfam" id="PF02608">
    <property type="entry name" value="Bmp"/>
    <property type="match status" value="1"/>
</dbReference>
<dbReference type="PANTHER" id="PTHR43208">
    <property type="entry name" value="ABC TRANSPORTER SUBSTRATE-BINDING PROTEIN"/>
    <property type="match status" value="1"/>
</dbReference>
<dbReference type="PROSITE" id="PS51257">
    <property type="entry name" value="PROKAR_LIPOPROTEIN"/>
    <property type="match status" value="1"/>
</dbReference>
<proteinExistence type="predicted"/>
<dbReference type="AlphaFoldDB" id="A0A6J7J0G1"/>
<evidence type="ECO:0000259" key="2">
    <source>
        <dbReference type="Pfam" id="PF02608"/>
    </source>
</evidence>
<sequence length="386" mass="38977">MKRIATLAAVATLALAACGSGGGSATSSSASGSPAASSPAASSPAASSPAAATLQVGFVYVSPLKGSSWTLAWDNARQAVEAAGATTATVEPIPESAEAAGVMEDLISKGNKLIFATAFGYQPFVLEEATKHPDVNFVVIGPWIQETPAPANVTVAFSDNWIVRYALGVLAAKETKTKTIGFVAANPISTVIASINAFALGAQSVDKSIVTKAVFTGTWYDPPKSTQAAEALAAAGADVIAQYEDSVGALLGAEKAGVWGIGSEADTSAFAPDAYLSGSVNNWNDFAVGATKATIDGTWKSTVYVGMLQDGGTGLGPINAKATPDARAAAEAAIAGLTDGSIVPFTGPIKDNTGKEVLKAGKQWKGVEVLDNMTFLVEGVDGTIPS</sequence>
<protein>
    <submittedName>
        <fullName evidence="3">Unannotated protein</fullName>
    </submittedName>
</protein>
<evidence type="ECO:0000256" key="1">
    <source>
        <dbReference type="ARBA" id="ARBA00022729"/>
    </source>
</evidence>
<dbReference type="PANTHER" id="PTHR43208:SF1">
    <property type="entry name" value="ABC TRANSPORTER SUBSTRATE-BINDING PROTEIN"/>
    <property type="match status" value="1"/>
</dbReference>
<reference evidence="3" key="1">
    <citation type="submission" date="2020-05" db="EMBL/GenBank/DDBJ databases">
        <authorList>
            <person name="Chiriac C."/>
            <person name="Salcher M."/>
            <person name="Ghai R."/>
            <person name="Kavagutti S V."/>
        </authorList>
    </citation>
    <scope>NUCLEOTIDE SEQUENCE</scope>
</reference>
<dbReference type="InterPro" id="IPR003760">
    <property type="entry name" value="PnrA-like"/>
</dbReference>
<name>A0A6J7J0G1_9ZZZZ</name>
<dbReference type="SUPFAM" id="SSF53822">
    <property type="entry name" value="Periplasmic binding protein-like I"/>
    <property type="match status" value="1"/>
</dbReference>
<feature type="domain" description="ABC transporter substrate-binding protein PnrA-like" evidence="2">
    <location>
        <begin position="55"/>
        <end position="316"/>
    </location>
</feature>
<dbReference type="CDD" id="cd19963">
    <property type="entry name" value="PBP1_BMP-like"/>
    <property type="match status" value="1"/>
</dbReference>
<evidence type="ECO:0000313" key="3">
    <source>
        <dbReference type="EMBL" id="CAB4936124.1"/>
    </source>
</evidence>
<dbReference type="GO" id="GO:0005886">
    <property type="term" value="C:plasma membrane"/>
    <property type="evidence" value="ECO:0007669"/>
    <property type="project" value="InterPro"/>
</dbReference>
<dbReference type="Gene3D" id="3.40.50.2300">
    <property type="match status" value="2"/>
</dbReference>
<dbReference type="InterPro" id="IPR052910">
    <property type="entry name" value="ABC-Purine-Binding"/>
</dbReference>
<keyword evidence="1" id="KW-0732">Signal</keyword>
<gene>
    <name evidence="3" type="ORF">UFOPK3773_00545</name>
</gene>
<dbReference type="EMBL" id="CAFBNF010000039">
    <property type="protein sequence ID" value="CAB4936124.1"/>
    <property type="molecule type" value="Genomic_DNA"/>
</dbReference>
<dbReference type="InterPro" id="IPR028082">
    <property type="entry name" value="Peripla_BP_I"/>
</dbReference>
<organism evidence="3">
    <name type="scientific">freshwater metagenome</name>
    <dbReference type="NCBI Taxonomy" id="449393"/>
    <lineage>
        <taxon>unclassified sequences</taxon>
        <taxon>metagenomes</taxon>
        <taxon>ecological metagenomes</taxon>
    </lineage>
</organism>